<keyword evidence="9" id="KW-0808">Transferase</keyword>
<dbReference type="GO" id="GO:0005886">
    <property type="term" value="C:plasma membrane"/>
    <property type="evidence" value="ECO:0007669"/>
    <property type="project" value="UniProtKB-SubCell"/>
</dbReference>
<gene>
    <name evidence="9" type="ORF">SAMN05660710_02093</name>
</gene>
<feature type="transmembrane region" description="Helical" evidence="7">
    <location>
        <begin position="67"/>
        <end position="94"/>
    </location>
</feature>
<evidence type="ECO:0000313" key="9">
    <source>
        <dbReference type="EMBL" id="SCY61211.1"/>
    </source>
</evidence>
<feature type="transmembrane region" description="Helical" evidence="7">
    <location>
        <begin position="101"/>
        <end position="121"/>
    </location>
</feature>
<dbReference type="GO" id="GO:0009246">
    <property type="term" value="P:enterobacterial common antigen biosynthetic process"/>
    <property type="evidence" value="ECO:0007669"/>
    <property type="project" value="TreeGrafter"/>
</dbReference>
<feature type="transmembrane region" description="Helical" evidence="7">
    <location>
        <begin position="164"/>
        <end position="185"/>
    </location>
</feature>
<keyword evidence="5 7" id="KW-1133">Transmembrane helix</keyword>
<sequence length="277" mass="30383">MLRQMTVNGLFRFAVPIFALISGYFFLKAVREGHVRAYIARLCTLYAVWMILYLPNYLGQLKTLNDAAWMAMVGFFHLWYMPALIISTVAVWGLVRLRTSLRVIGALAVAAALTGVAMQFLVLTGRSGISIDYYRSGPFFIFPYFALGYLLSSNSHRLAEWKPSWALVVMALTAVAIESLLWFRISGSEGGIDHLVSLWVAAPILFLAALRRDGIGHGKNIASVAAFIYFIHIHAMVLPYNLGLSGIEALVAVVVASAIAGLMLALVGQGRVIRAVT</sequence>
<keyword evidence="4 7" id="KW-0812">Transmembrane</keyword>
<keyword evidence="6 7" id="KW-0472">Membrane</keyword>
<dbReference type="STRING" id="336292.SAMN05660710_02093"/>
<reference evidence="9 10" key="1">
    <citation type="submission" date="2016-10" db="EMBL/GenBank/DDBJ databases">
        <authorList>
            <person name="de Groot N.N."/>
        </authorList>
    </citation>
    <scope>NUCLEOTIDE SEQUENCE [LARGE SCALE GENOMIC DNA]</scope>
    <source>
        <strain evidence="9 10">CGMCC 1.8925</strain>
    </source>
</reference>
<feature type="transmembrane region" description="Helical" evidence="7">
    <location>
        <begin position="6"/>
        <end position="26"/>
    </location>
</feature>
<dbReference type="InterPro" id="IPR002656">
    <property type="entry name" value="Acyl_transf_3_dom"/>
</dbReference>
<evidence type="ECO:0000256" key="4">
    <source>
        <dbReference type="ARBA" id="ARBA00022692"/>
    </source>
</evidence>
<comment type="similarity">
    <text evidence="2">Belongs to the acyltransferase 3 family.</text>
</comment>
<evidence type="ECO:0000256" key="7">
    <source>
        <dbReference type="SAM" id="Phobius"/>
    </source>
</evidence>
<protein>
    <submittedName>
        <fullName evidence="9">Surface polysaccharide O-acyltransferase, integral membrane enzyme</fullName>
    </submittedName>
</protein>
<keyword evidence="10" id="KW-1185">Reference proteome</keyword>
<keyword evidence="9" id="KW-0012">Acyltransferase</keyword>
<evidence type="ECO:0000256" key="6">
    <source>
        <dbReference type="ARBA" id="ARBA00023136"/>
    </source>
</evidence>
<dbReference type="AlphaFoldDB" id="A0A1G5HC06"/>
<feature type="transmembrane region" description="Helical" evidence="7">
    <location>
        <begin position="221"/>
        <end position="240"/>
    </location>
</feature>
<evidence type="ECO:0000256" key="2">
    <source>
        <dbReference type="ARBA" id="ARBA00007400"/>
    </source>
</evidence>
<dbReference type="EMBL" id="FMVT01000006">
    <property type="protein sequence ID" value="SCY61211.1"/>
    <property type="molecule type" value="Genomic_DNA"/>
</dbReference>
<dbReference type="Pfam" id="PF01757">
    <property type="entry name" value="Acyl_transf_3"/>
    <property type="match status" value="1"/>
</dbReference>
<dbReference type="GO" id="GO:0016413">
    <property type="term" value="F:O-acetyltransferase activity"/>
    <property type="evidence" value="ECO:0007669"/>
    <property type="project" value="TreeGrafter"/>
</dbReference>
<comment type="subcellular location">
    <subcellularLocation>
        <location evidence="1">Cell membrane</location>
        <topology evidence="1">Multi-pass membrane protein</topology>
    </subcellularLocation>
</comment>
<feature type="transmembrane region" description="Helical" evidence="7">
    <location>
        <begin position="133"/>
        <end position="152"/>
    </location>
</feature>
<organism evidence="9 10">
    <name type="scientific">Paracoccus tibetensis</name>
    <dbReference type="NCBI Taxonomy" id="336292"/>
    <lineage>
        <taxon>Bacteria</taxon>
        <taxon>Pseudomonadati</taxon>
        <taxon>Pseudomonadota</taxon>
        <taxon>Alphaproteobacteria</taxon>
        <taxon>Rhodobacterales</taxon>
        <taxon>Paracoccaceae</taxon>
        <taxon>Paracoccus</taxon>
    </lineage>
</organism>
<feature type="transmembrane region" description="Helical" evidence="7">
    <location>
        <begin position="191"/>
        <end position="209"/>
    </location>
</feature>
<keyword evidence="3" id="KW-1003">Cell membrane</keyword>
<dbReference type="Proteomes" id="UP000199502">
    <property type="component" value="Unassembled WGS sequence"/>
</dbReference>
<feature type="transmembrane region" description="Helical" evidence="7">
    <location>
        <begin position="246"/>
        <end position="267"/>
    </location>
</feature>
<dbReference type="PANTHER" id="PTHR40074:SF2">
    <property type="entry name" value="O-ACETYLTRANSFERASE WECH"/>
    <property type="match status" value="1"/>
</dbReference>
<evidence type="ECO:0000256" key="1">
    <source>
        <dbReference type="ARBA" id="ARBA00004651"/>
    </source>
</evidence>
<feature type="transmembrane region" description="Helical" evidence="7">
    <location>
        <begin position="38"/>
        <end position="55"/>
    </location>
</feature>
<proteinExistence type="inferred from homology"/>
<feature type="domain" description="Acyltransferase 3" evidence="8">
    <location>
        <begin position="7"/>
        <end position="261"/>
    </location>
</feature>
<evidence type="ECO:0000313" key="10">
    <source>
        <dbReference type="Proteomes" id="UP000199502"/>
    </source>
</evidence>
<evidence type="ECO:0000259" key="8">
    <source>
        <dbReference type="Pfam" id="PF01757"/>
    </source>
</evidence>
<accession>A0A1G5HC06</accession>
<evidence type="ECO:0000256" key="3">
    <source>
        <dbReference type="ARBA" id="ARBA00022475"/>
    </source>
</evidence>
<name>A0A1G5HC06_9RHOB</name>
<dbReference type="PANTHER" id="PTHR40074">
    <property type="entry name" value="O-ACETYLTRANSFERASE WECH"/>
    <property type="match status" value="1"/>
</dbReference>
<evidence type="ECO:0000256" key="5">
    <source>
        <dbReference type="ARBA" id="ARBA00022989"/>
    </source>
</evidence>